<dbReference type="RefSeq" id="WP_217316078.1">
    <property type="nucleotide sequence ID" value="NZ_JAHOJG010000032.1"/>
</dbReference>
<dbReference type="EMBL" id="JAJCQG010000097">
    <property type="protein sequence ID" value="MCB7283297.1"/>
    <property type="molecule type" value="Genomic_DNA"/>
</dbReference>
<organism evidence="1 2">
    <name type="scientific">Phocaeicola vulgatus</name>
    <name type="common">Bacteroides vulgatus</name>
    <dbReference type="NCBI Taxonomy" id="821"/>
    <lineage>
        <taxon>Bacteria</taxon>
        <taxon>Pseudomonadati</taxon>
        <taxon>Bacteroidota</taxon>
        <taxon>Bacteroidia</taxon>
        <taxon>Bacteroidales</taxon>
        <taxon>Bacteroidaceae</taxon>
        <taxon>Phocaeicola</taxon>
    </lineage>
</organism>
<dbReference type="AlphaFoldDB" id="A0AAW4UZM6"/>
<evidence type="ECO:0008006" key="3">
    <source>
        <dbReference type="Google" id="ProtNLM"/>
    </source>
</evidence>
<dbReference type="Proteomes" id="UP001199363">
    <property type="component" value="Unassembled WGS sequence"/>
</dbReference>
<evidence type="ECO:0000313" key="2">
    <source>
        <dbReference type="Proteomes" id="UP001199363"/>
    </source>
</evidence>
<proteinExistence type="predicted"/>
<protein>
    <recommendedName>
        <fullName evidence="3">DUF5048 domain-containing protein</fullName>
    </recommendedName>
</protein>
<sequence length="567" mass="64550">MTELLIDGKRVSLPSDLSFDLIFENPYFTKSSTHTLDVDLPMPTNRHVFGMLHRMDVTKQKVTLPAVLIADGYQLLNGKALVLGTTDQTVKIQLMSGNAEFNFLTNGDIYLDEVDWANDDYTYTNGYYLSYIKTEDVLSGPGYMDTGETIVYPDRQAVIPAEPVPYLTKLVRVIVEHFGFEMGTSYLDDTWMRHIFCVGGTTLERNSKWHYKSKIRCWGLMPHWTVKDFFSHLEEFAGVIMMIDDKTHQAMLIDMNTFFLENSVQVDEVIDEYETDIESENDAESNVTMGNTGYDLPSSTNDGYNRLENRIVITAESKKAADYNSLVQLWEKDSEPVRLRTIYKTSGRSYITKDGQFTEVDLYGNLIRDTESTEVDNSLRFVPAAIVREQVNLYKVGEGQRIVKAGEFQVVVPVSYYDSSPIKNHITNIQEVIEGNEQLTEKSSKDIMELAVCPGMKSFAVGSYRLEIPAPFMDYTQKSVNQAGDNEMISLSLHEVCEQSMGARHRSLMQISSAVMYKIDFLLDSVPDVRKPFIIHCQKYFAKQIKVTVTADGFGRLMQGEFYKIEI</sequence>
<evidence type="ECO:0000313" key="1">
    <source>
        <dbReference type="EMBL" id="MCB7283297.1"/>
    </source>
</evidence>
<comment type="caution">
    <text evidence="1">The sequence shown here is derived from an EMBL/GenBank/DDBJ whole genome shotgun (WGS) entry which is preliminary data.</text>
</comment>
<reference evidence="1" key="1">
    <citation type="submission" date="2021-10" db="EMBL/GenBank/DDBJ databases">
        <title>Collection of gut derived symbiotic bacterial strains cultured from healthy donors.</title>
        <authorList>
            <person name="Lin H."/>
            <person name="Littmann E."/>
            <person name="Kohout C."/>
            <person name="Pamer E.G."/>
        </authorList>
    </citation>
    <scope>NUCLEOTIDE SEQUENCE</scope>
    <source>
        <strain evidence="1">DFI.1.167</strain>
    </source>
</reference>
<accession>A0AAW4UZM6</accession>
<name>A0AAW4UZM6_PHOVU</name>
<gene>
    <name evidence="1" type="ORF">LI282_19970</name>
</gene>